<keyword evidence="3" id="KW-1185">Reference proteome</keyword>
<organism evidence="2 3">
    <name type="scientific">Lutibacter profundi</name>
    <dbReference type="NCBI Taxonomy" id="1622118"/>
    <lineage>
        <taxon>Bacteria</taxon>
        <taxon>Pseudomonadati</taxon>
        <taxon>Bacteroidota</taxon>
        <taxon>Flavobacteriia</taxon>
        <taxon>Flavobacteriales</taxon>
        <taxon>Flavobacteriaceae</taxon>
        <taxon>Lutibacter</taxon>
    </lineage>
</organism>
<reference evidence="2 3" key="2">
    <citation type="journal article" date="2016" name="Int. J. Syst. Evol. Microbiol.">
        <title>Lutibacter profundi sp. nov., isolated from a deep-sea hydrothermal system on the Arctic Mid-Ocean Ridge and emended description of the genus Lutibacter.</title>
        <authorList>
            <person name="Le Moine Bauer S."/>
            <person name="Roalkvam I."/>
            <person name="Steen I.H."/>
            <person name="Dahle H."/>
        </authorList>
    </citation>
    <scope>NUCLEOTIDE SEQUENCE [LARGE SCALE GENOMIC DNA]</scope>
    <source>
        <strain evidence="2 3">LP1</strain>
    </source>
</reference>
<reference evidence="3" key="1">
    <citation type="submission" date="2015-12" db="EMBL/GenBank/DDBJ databases">
        <title>Complete genome sequence of Lutibacter profundus strain LP1.</title>
        <authorList>
            <person name="Wissuwa J."/>
            <person name="Le Moine Bauer S."/>
            <person name="Stokke R."/>
            <person name="Dahle H."/>
            <person name="Steen I.H."/>
        </authorList>
    </citation>
    <scope>NUCLEOTIDE SEQUENCE [LARGE SCALE GENOMIC DNA]</scope>
    <source>
        <strain evidence="3">LP1</strain>
    </source>
</reference>
<dbReference type="AlphaFoldDB" id="A0A109RN25"/>
<evidence type="ECO:0000313" key="3">
    <source>
        <dbReference type="Proteomes" id="UP000059672"/>
    </source>
</evidence>
<dbReference type="RefSeq" id="WP_068206288.1">
    <property type="nucleotide sequence ID" value="NZ_CP013355.1"/>
</dbReference>
<accession>A0A109RN25</accession>
<keyword evidence="1" id="KW-0732">Signal</keyword>
<dbReference type="PROSITE" id="PS51257">
    <property type="entry name" value="PROKAR_LIPOPROTEIN"/>
    <property type="match status" value="1"/>
</dbReference>
<evidence type="ECO:0008006" key="4">
    <source>
        <dbReference type="Google" id="ProtNLM"/>
    </source>
</evidence>
<name>A0A109RN25_9FLAO</name>
<evidence type="ECO:0000313" key="2">
    <source>
        <dbReference type="EMBL" id="AMC10359.1"/>
    </source>
</evidence>
<dbReference type="Proteomes" id="UP000059672">
    <property type="component" value="Chromosome"/>
</dbReference>
<evidence type="ECO:0000256" key="1">
    <source>
        <dbReference type="SAM" id="SignalP"/>
    </source>
</evidence>
<sequence length="138" mass="15962">MKNKLNLFYLIALTLFIYSCSNSNNDRPIGQWDDIIKLSTKDVTFKSTSDSITITTEGDWWWIIGITVNNEHFAIPDNINIESDNYVIKQDCFTVEKKDNNTLYIELDENLTGTERIVVVELEAGDYFDRVIITQDPK</sequence>
<proteinExistence type="predicted"/>
<gene>
    <name evidence="2" type="ORF">Lupro_03435</name>
</gene>
<protein>
    <recommendedName>
        <fullName evidence="4">BACON domain-containing protein</fullName>
    </recommendedName>
</protein>
<dbReference type="KEGG" id="lut:Lupro_03435"/>
<feature type="signal peptide" evidence="1">
    <location>
        <begin position="1"/>
        <end position="24"/>
    </location>
</feature>
<feature type="chain" id="PRO_5007140373" description="BACON domain-containing protein" evidence="1">
    <location>
        <begin position="25"/>
        <end position="138"/>
    </location>
</feature>
<dbReference type="EMBL" id="CP013355">
    <property type="protein sequence ID" value="AMC10359.1"/>
    <property type="molecule type" value="Genomic_DNA"/>
</dbReference>
<dbReference type="OrthoDB" id="1351904at2"/>